<name>A0A024UX72_9STRA</name>
<evidence type="ECO:0000313" key="2">
    <source>
        <dbReference type="EMBL" id="ETW10278.1"/>
    </source>
</evidence>
<dbReference type="OrthoDB" id="79233at2759"/>
<proteinExistence type="predicted"/>
<feature type="transmembrane region" description="Helical" evidence="1">
    <location>
        <begin position="25"/>
        <end position="44"/>
    </location>
</feature>
<reference evidence="2" key="1">
    <citation type="submission" date="2013-12" db="EMBL/GenBank/DDBJ databases">
        <title>The Genome Sequence of Aphanomyces invadans NJM9701.</title>
        <authorList>
            <consortium name="The Broad Institute Genomics Platform"/>
            <person name="Russ C."/>
            <person name="Tyler B."/>
            <person name="van West P."/>
            <person name="Dieguez-Uribeondo J."/>
            <person name="Young S.K."/>
            <person name="Zeng Q."/>
            <person name="Gargeya S."/>
            <person name="Fitzgerald M."/>
            <person name="Abouelleil A."/>
            <person name="Alvarado L."/>
            <person name="Chapman S.B."/>
            <person name="Gainer-Dewar J."/>
            <person name="Goldberg J."/>
            <person name="Griggs A."/>
            <person name="Gujja S."/>
            <person name="Hansen M."/>
            <person name="Howarth C."/>
            <person name="Imamovic A."/>
            <person name="Ireland A."/>
            <person name="Larimer J."/>
            <person name="McCowan C."/>
            <person name="Murphy C."/>
            <person name="Pearson M."/>
            <person name="Poon T.W."/>
            <person name="Priest M."/>
            <person name="Roberts A."/>
            <person name="Saif S."/>
            <person name="Shea T."/>
            <person name="Sykes S."/>
            <person name="Wortman J."/>
            <person name="Nusbaum C."/>
            <person name="Birren B."/>
        </authorList>
    </citation>
    <scope>NUCLEOTIDE SEQUENCE [LARGE SCALE GENOMIC DNA]</scope>
    <source>
        <strain evidence="2">NJM9701</strain>
    </source>
</reference>
<dbReference type="VEuPathDB" id="FungiDB:H310_00621"/>
<evidence type="ECO:0000256" key="1">
    <source>
        <dbReference type="SAM" id="Phobius"/>
    </source>
</evidence>
<accession>A0A024UX72</accession>
<dbReference type="RefSeq" id="XP_008861689.1">
    <property type="nucleotide sequence ID" value="XM_008863467.1"/>
</dbReference>
<dbReference type="EMBL" id="KI913952">
    <property type="protein sequence ID" value="ETW10278.1"/>
    <property type="molecule type" value="Genomic_DNA"/>
</dbReference>
<organism evidence="2">
    <name type="scientific">Aphanomyces invadans</name>
    <dbReference type="NCBI Taxonomy" id="157072"/>
    <lineage>
        <taxon>Eukaryota</taxon>
        <taxon>Sar</taxon>
        <taxon>Stramenopiles</taxon>
        <taxon>Oomycota</taxon>
        <taxon>Saprolegniomycetes</taxon>
        <taxon>Saprolegniales</taxon>
        <taxon>Verrucalvaceae</taxon>
        <taxon>Aphanomyces</taxon>
    </lineage>
</organism>
<dbReference type="GeneID" id="20077671"/>
<feature type="transmembrane region" description="Helical" evidence="1">
    <location>
        <begin position="127"/>
        <end position="144"/>
    </location>
</feature>
<keyword evidence="1" id="KW-1133">Transmembrane helix</keyword>
<protein>
    <submittedName>
        <fullName evidence="2">Uncharacterized protein</fullName>
    </submittedName>
</protein>
<gene>
    <name evidence="2" type="ORF">H310_00621</name>
</gene>
<sequence>MGLTHSPFCSGGRSTGGMLDAPGNLPILCGSLMFYFVWLTAANASSIPSQRSTTVMCPLISMFEDHVAGAPQAKPTPPWWALPGVPATASLEIVLEPRLSALVCPNRSNPDQVTKKKRKAKPADKHMALKLLLFGTVVIVLTTLF</sequence>
<keyword evidence="1" id="KW-0472">Membrane</keyword>
<keyword evidence="1" id="KW-0812">Transmembrane</keyword>
<dbReference type="AlphaFoldDB" id="A0A024UX72"/>